<dbReference type="InterPro" id="IPR011701">
    <property type="entry name" value="MFS"/>
</dbReference>
<feature type="transmembrane region" description="Helical" evidence="4">
    <location>
        <begin position="208"/>
        <end position="232"/>
    </location>
</feature>
<evidence type="ECO:0000313" key="6">
    <source>
        <dbReference type="EMBL" id="RDW69815.1"/>
    </source>
</evidence>
<feature type="transmembrane region" description="Helical" evidence="4">
    <location>
        <begin position="342"/>
        <end position="365"/>
    </location>
</feature>
<dbReference type="Pfam" id="PF07690">
    <property type="entry name" value="MFS_1"/>
    <property type="match status" value="1"/>
</dbReference>
<feature type="transmembrane region" description="Helical" evidence="4">
    <location>
        <begin position="377"/>
        <end position="399"/>
    </location>
</feature>
<organism evidence="6 7">
    <name type="scientific">Coleophoma cylindrospora</name>
    <dbReference type="NCBI Taxonomy" id="1849047"/>
    <lineage>
        <taxon>Eukaryota</taxon>
        <taxon>Fungi</taxon>
        <taxon>Dikarya</taxon>
        <taxon>Ascomycota</taxon>
        <taxon>Pezizomycotina</taxon>
        <taxon>Leotiomycetes</taxon>
        <taxon>Helotiales</taxon>
        <taxon>Dermateaceae</taxon>
        <taxon>Coleophoma</taxon>
    </lineage>
</organism>
<dbReference type="OrthoDB" id="6509908at2759"/>
<evidence type="ECO:0000259" key="5">
    <source>
        <dbReference type="PROSITE" id="PS50850"/>
    </source>
</evidence>
<dbReference type="SUPFAM" id="SSF103473">
    <property type="entry name" value="MFS general substrate transporter"/>
    <property type="match status" value="1"/>
</dbReference>
<feature type="transmembrane region" description="Helical" evidence="4">
    <location>
        <begin position="405"/>
        <end position="428"/>
    </location>
</feature>
<dbReference type="Gene3D" id="1.20.1250.20">
    <property type="entry name" value="MFS general substrate transporter like domains"/>
    <property type="match status" value="2"/>
</dbReference>
<keyword evidence="7" id="KW-1185">Reference proteome</keyword>
<comment type="subcellular location">
    <subcellularLocation>
        <location evidence="1">Membrane</location>
        <topology evidence="1">Multi-pass membrane protein</topology>
    </subcellularLocation>
</comment>
<keyword evidence="4" id="KW-1133">Transmembrane helix</keyword>
<comment type="similarity">
    <text evidence="2">Belongs to the major facilitator superfamily. Monocarboxylate porter (TC 2.A.1.13) family.</text>
</comment>
<dbReference type="InterPro" id="IPR020846">
    <property type="entry name" value="MFS_dom"/>
</dbReference>
<dbReference type="Proteomes" id="UP000256645">
    <property type="component" value="Unassembled WGS sequence"/>
</dbReference>
<feature type="transmembrane region" description="Helical" evidence="4">
    <location>
        <begin position="287"/>
        <end position="304"/>
    </location>
</feature>
<evidence type="ECO:0000256" key="1">
    <source>
        <dbReference type="ARBA" id="ARBA00004141"/>
    </source>
</evidence>
<sequence>MSATVVETKPGAAVLPPSKSPVMDPGASSEPAADAAPLHQPPPNGGLLAWLQVLGSFFCFMNTWGLINTFGAFQTYYSANLLAHEPESTIAWIGSIQAFLLLASTLFMGPLCDLGYTRPQFIICSVMAVFGLMMTSLCKEYWQFMLAQGICMGIGFGGVFIPAVSIPSSYFTTKRAFALGVCASGSSFGGVIYPIIFHRLVPQIGFQWTTRVMAFIMLATILVSGSCMRVRVLPSQKRSFLDLSAFIKYPKFTLYNLACFFGFTGLYIPFFYVQQYAVDVAGVPSELAFYTLPILNAASLFGRIGPGFIADKLGVLNTMFVCSGLSCVLAFCWIAIYSEPALMVFCILYGFCSGTFVSLQAATVAHLVPHMGFMGTWMGMCAFVSGLGLLVGTPIAGALLNVNWLALQCFCGSCIAVATLCIFGTYLVEHNVPVDEKGV</sequence>
<dbReference type="EMBL" id="PDLM01000009">
    <property type="protein sequence ID" value="RDW69815.1"/>
    <property type="molecule type" value="Genomic_DNA"/>
</dbReference>
<reference evidence="6 7" key="1">
    <citation type="journal article" date="2018" name="IMA Fungus">
        <title>IMA Genome-F 9: Draft genome sequence of Annulohypoxylon stygium, Aspergillus mulundensis, Berkeleyomyces basicola (syn. Thielaviopsis basicola), Ceratocystis smalleyi, two Cercospora beticola strains, Coleophoma cylindrospora, Fusarium fracticaudum, Phialophora cf. hyalina, and Morchella septimelata.</title>
        <authorList>
            <person name="Wingfield B.D."/>
            <person name="Bills G.F."/>
            <person name="Dong Y."/>
            <person name="Huang W."/>
            <person name="Nel W.J."/>
            <person name="Swalarsk-Parry B.S."/>
            <person name="Vaghefi N."/>
            <person name="Wilken P.M."/>
            <person name="An Z."/>
            <person name="de Beer Z.W."/>
            <person name="De Vos L."/>
            <person name="Chen L."/>
            <person name="Duong T.A."/>
            <person name="Gao Y."/>
            <person name="Hammerbacher A."/>
            <person name="Kikkert J.R."/>
            <person name="Li Y."/>
            <person name="Li H."/>
            <person name="Li K."/>
            <person name="Li Q."/>
            <person name="Liu X."/>
            <person name="Ma X."/>
            <person name="Naidoo K."/>
            <person name="Pethybridge S.J."/>
            <person name="Sun J."/>
            <person name="Steenkamp E.T."/>
            <person name="van der Nest M.A."/>
            <person name="van Wyk S."/>
            <person name="Wingfield M.J."/>
            <person name="Xiong C."/>
            <person name="Yue Q."/>
            <person name="Zhang X."/>
        </authorList>
    </citation>
    <scope>NUCLEOTIDE SEQUENCE [LARGE SCALE GENOMIC DNA]</scope>
    <source>
        <strain evidence="6 7">BP6252</strain>
    </source>
</reference>
<feature type="region of interest" description="Disordered" evidence="3">
    <location>
        <begin position="1"/>
        <end position="36"/>
    </location>
</feature>
<proteinExistence type="inferred from homology"/>
<keyword evidence="4" id="KW-0472">Membrane</keyword>
<keyword evidence="4" id="KW-0812">Transmembrane</keyword>
<feature type="transmembrane region" description="Helical" evidence="4">
    <location>
        <begin position="316"/>
        <end position="336"/>
    </location>
</feature>
<dbReference type="AlphaFoldDB" id="A0A3D8R6Z3"/>
<dbReference type="InterPro" id="IPR050327">
    <property type="entry name" value="Proton-linked_MCT"/>
</dbReference>
<evidence type="ECO:0000256" key="2">
    <source>
        <dbReference type="ARBA" id="ARBA00006727"/>
    </source>
</evidence>
<dbReference type="PROSITE" id="PS50850">
    <property type="entry name" value="MFS"/>
    <property type="match status" value="1"/>
</dbReference>
<feature type="domain" description="Major facilitator superfamily (MFS) profile" evidence="5">
    <location>
        <begin position="48"/>
        <end position="436"/>
    </location>
</feature>
<dbReference type="GO" id="GO:0016020">
    <property type="term" value="C:membrane"/>
    <property type="evidence" value="ECO:0007669"/>
    <property type="project" value="UniProtKB-SubCell"/>
</dbReference>
<name>A0A3D8R6Z3_9HELO</name>
<dbReference type="PANTHER" id="PTHR11360:SF234">
    <property type="entry name" value="MFS-TYPE TRANSPORTER DBAD-RELATED"/>
    <property type="match status" value="1"/>
</dbReference>
<feature type="transmembrane region" description="Helical" evidence="4">
    <location>
        <begin position="176"/>
        <end position="196"/>
    </location>
</feature>
<dbReference type="GO" id="GO:0022857">
    <property type="term" value="F:transmembrane transporter activity"/>
    <property type="evidence" value="ECO:0007669"/>
    <property type="project" value="InterPro"/>
</dbReference>
<protein>
    <recommendedName>
        <fullName evidence="5">Major facilitator superfamily (MFS) profile domain-containing protein</fullName>
    </recommendedName>
</protein>
<accession>A0A3D8R6Z3</accession>
<evidence type="ECO:0000313" key="7">
    <source>
        <dbReference type="Proteomes" id="UP000256645"/>
    </source>
</evidence>
<feature type="transmembrane region" description="Helical" evidence="4">
    <location>
        <begin position="47"/>
        <end position="70"/>
    </location>
</feature>
<feature type="transmembrane region" description="Helical" evidence="4">
    <location>
        <begin position="90"/>
        <end position="109"/>
    </location>
</feature>
<feature type="transmembrane region" description="Helical" evidence="4">
    <location>
        <begin position="121"/>
        <end position="138"/>
    </location>
</feature>
<comment type="caution">
    <text evidence="6">The sequence shown here is derived from an EMBL/GenBank/DDBJ whole genome shotgun (WGS) entry which is preliminary data.</text>
</comment>
<evidence type="ECO:0000256" key="4">
    <source>
        <dbReference type="SAM" id="Phobius"/>
    </source>
</evidence>
<feature type="transmembrane region" description="Helical" evidence="4">
    <location>
        <begin position="253"/>
        <end position="272"/>
    </location>
</feature>
<dbReference type="CDD" id="cd17352">
    <property type="entry name" value="MFS_MCT_SLC16"/>
    <property type="match status" value="1"/>
</dbReference>
<evidence type="ECO:0000256" key="3">
    <source>
        <dbReference type="SAM" id="MobiDB-lite"/>
    </source>
</evidence>
<dbReference type="InterPro" id="IPR036259">
    <property type="entry name" value="MFS_trans_sf"/>
</dbReference>
<gene>
    <name evidence="6" type="ORF">BP6252_08835</name>
</gene>
<dbReference type="PANTHER" id="PTHR11360">
    <property type="entry name" value="MONOCARBOXYLATE TRANSPORTER"/>
    <property type="match status" value="1"/>
</dbReference>
<feature type="transmembrane region" description="Helical" evidence="4">
    <location>
        <begin position="144"/>
        <end position="164"/>
    </location>
</feature>